<reference evidence="2" key="1">
    <citation type="journal article" date="2021" name="Nat. Commun.">
        <title>Genetic determinants of endophytism in the Arabidopsis root mycobiome.</title>
        <authorList>
            <person name="Mesny F."/>
            <person name="Miyauchi S."/>
            <person name="Thiergart T."/>
            <person name="Pickel B."/>
            <person name="Atanasova L."/>
            <person name="Karlsson M."/>
            <person name="Huettel B."/>
            <person name="Barry K.W."/>
            <person name="Haridas S."/>
            <person name="Chen C."/>
            <person name="Bauer D."/>
            <person name="Andreopoulos W."/>
            <person name="Pangilinan J."/>
            <person name="LaButti K."/>
            <person name="Riley R."/>
            <person name="Lipzen A."/>
            <person name="Clum A."/>
            <person name="Drula E."/>
            <person name="Henrissat B."/>
            <person name="Kohler A."/>
            <person name="Grigoriev I.V."/>
            <person name="Martin F.M."/>
            <person name="Hacquard S."/>
        </authorList>
    </citation>
    <scope>NUCLEOTIDE SEQUENCE</scope>
    <source>
        <strain evidence="2">MPI-SDFR-AT-0120</strain>
    </source>
</reference>
<gene>
    <name evidence="2" type="ORF">FB567DRAFT_1232</name>
</gene>
<keyword evidence="3" id="KW-1185">Reference proteome</keyword>
<dbReference type="Gene3D" id="3.30.9.10">
    <property type="entry name" value="D-Amino Acid Oxidase, subunit A, domain 2"/>
    <property type="match status" value="1"/>
</dbReference>
<dbReference type="EMBL" id="JAGMVJ010000001">
    <property type="protein sequence ID" value="KAH7094312.1"/>
    <property type="molecule type" value="Genomic_DNA"/>
</dbReference>
<organism evidence="2 3">
    <name type="scientific">Paraphoma chrysanthemicola</name>
    <dbReference type="NCBI Taxonomy" id="798071"/>
    <lineage>
        <taxon>Eukaryota</taxon>
        <taxon>Fungi</taxon>
        <taxon>Dikarya</taxon>
        <taxon>Ascomycota</taxon>
        <taxon>Pezizomycotina</taxon>
        <taxon>Dothideomycetes</taxon>
        <taxon>Pleosporomycetidae</taxon>
        <taxon>Pleosporales</taxon>
        <taxon>Pleosporineae</taxon>
        <taxon>Phaeosphaeriaceae</taxon>
        <taxon>Paraphoma</taxon>
    </lineage>
</organism>
<sequence>MKTAEGLDTGKGGSIKVSFAGSSTISNIEDYVSTPPNAARTGFPKQGGQSISYWLQQVRSDPLLDHRTTSDLPKEVDTVIVGSGMSGTLVAQQHLATWPSKSVAILEAREFCSGATGRNAGHCKPDQWRSFAKFEKEFGLEQTVKIMNNEAETWRALVTYVRDNSVECDLWVGETLDVPIDDEVANGAEEVFERYRDAGGKVDHIRVTHDPVEAARISRVKNAKACYAWGASTLQPWKLTAHIMRENVKNGADLQTYTLAKSITEDKAGTRKWVVHTDRGSIACDTVVHATNAYSGALESSFRGVITPKPHMCNRVVPPRVLSGSQAIQNSYGVLLSDGAFLTINPRYSADGNIMFGGSNPGQKKLDEWAAQGPDRCVDDSLANLELVTKEIRAFVEKEFKGWKDAEFGPGEGFQYSWSGIIGLSADGVPFIGELPGKPGQWVCAGHHGHGMARIFTAAPGLVKLMNGEPWSATGLPDVFQLSPERLARLRNKTGEVPIDANI</sequence>
<proteinExistence type="predicted"/>
<feature type="domain" description="FAD dependent oxidoreductase" evidence="1">
    <location>
        <begin position="77"/>
        <end position="453"/>
    </location>
</feature>
<dbReference type="PANTHER" id="PTHR13847:SF260">
    <property type="entry name" value="FAD DEPENDENT OXIDOREDUCTASE DOMAIN-CONTAINING PROTEIN"/>
    <property type="match status" value="1"/>
</dbReference>
<dbReference type="Gene3D" id="3.50.50.60">
    <property type="entry name" value="FAD/NAD(P)-binding domain"/>
    <property type="match status" value="1"/>
</dbReference>
<dbReference type="AlphaFoldDB" id="A0A8K0W3I8"/>
<dbReference type="Pfam" id="PF01266">
    <property type="entry name" value="DAO"/>
    <property type="match status" value="1"/>
</dbReference>
<dbReference type="SUPFAM" id="SSF51905">
    <property type="entry name" value="FAD/NAD(P)-binding domain"/>
    <property type="match status" value="1"/>
</dbReference>
<evidence type="ECO:0000259" key="1">
    <source>
        <dbReference type="Pfam" id="PF01266"/>
    </source>
</evidence>
<evidence type="ECO:0000313" key="3">
    <source>
        <dbReference type="Proteomes" id="UP000813461"/>
    </source>
</evidence>
<accession>A0A8K0W3I8</accession>
<evidence type="ECO:0000313" key="2">
    <source>
        <dbReference type="EMBL" id="KAH7094312.1"/>
    </source>
</evidence>
<comment type="caution">
    <text evidence="2">The sequence shown here is derived from an EMBL/GenBank/DDBJ whole genome shotgun (WGS) entry which is preliminary data.</text>
</comment>
<dbReference type="GO" id="GO:0005737">
    <property type="term" value="C:cytoplasm"/>
    <property type="evidence" value="ECO:0007669"/>
    <property type="project" value="TreeGrafter"/>
</dbReference>
<dbReference type="InterPro" id="IPR006076">
    <property type="entry name" value="FAD-dep_OxRdtase"/>
</dbReference>
<dbReference type="InterPro" id="IPR036188">
    <property type="entry name" value="FAD/NAD-bd_sf"/>
</dbReference>
<dbReference type="PANTHER" id="PTHR13847">
    <property type="entry name" value="SARCOSINE DEHYDROGENASE-RELATED"/>
    <property type="match status" value="1"/>
</dbReference>
<name>A0A8K0W3I8_9PLEO</name>
<dbReference type="OrthoDB" id="429143at2759"/>
<protein>
    <submittedName>
        <fullName evidence="2">FAD dependent oxidoreductase-domain-containing protein</fullName>
    </submittedName>
</protein>
<dbReference type="Proteomes" id="UP000813461">
    <property type="component" value="Unassembled WGS sequence"/>
</dbReference>